<protein>
    <submittedName>
        <fullName evidence="1">Uncharacterized protein</fullName>
    </submittedName>
</protein>
<reference evidence="2" key="1">
    <citation type="journal article" date="2023" name="Commun. Biol.">
        <title>Genome analysis of Parmales, the sister group of diatoms, reveals the evolutionary specialization of diatoms from phago-mixotrophs to photoautotrophs.</title>
        <authorList>
            <person name="Ban H."/>
            <person name="Sato S."/>
            <person name="Yoshikawa S."/>
            <person name="Yamada K."/>
            <person name="Nakamura Y."/>
            <person name="Ichinomiya M."/>
            <person name="Sato N."/>
            <person name="Blanc-Mathieu R."/>
            <person name="Endo H."/>
            <person name="Kuwata A."/>
            <person name="Ogata H."/>
        </authorList>
    </citation>
    <scope>NUCLEOTIDE SEQUENCE [LARGE SCALE GENOMIC DNA]</scope>
    <source>
        <strain evidence="2">NIES 3699</strain>
    </source>
</reference>
<dbReference type="PANTHER" id="PTHR45661:SF3">
    <property type="entry name" value="IG-LIKE DOMAIN-CONTAINING PROTEIN"/>
    <property type="match status" value="1"/>
</dbReference>
<sequence>MAQQNAEITLLKAANAHQLTMITDLSSRVAHLELKCSSVAPFPKDDFLQTDNWRRLFIENVPVDTLLTMRLLCKDWRRVVDKFIDGKVESGVMIVVGANDLSYEEAHGQREGRSLVTQVVFLLNITKVGISTCSYAVNLVVVEIPEGVESIGDFAFECCKSLKVIKFPKSLTSIGFATFNGCSSLENVDLLHTGLEELGYRAFQYCSELKSMTIPDSLQTINVNDGNSDAVVAHLRSLQS</sequence>
<dbReference type="EMBL" id="BRXX01000085">
    <property type="protein sequence ID" value="GMH88730.1"/>
    <property type="molecule type" value="Genomic_DNA"/>
</dbReference>
<evidence type="ECO:0000313" key="2">
    <source>
        <dbReference type="Proteomes" id="UP001165160"/>
    </source>
</evidence>
<dbReference type="Pfam" id="PF13306">
    <property type="entry name" value="LRR_5"/>
    <property type="match status" value="1"/>
</dbReference>
<name>A0A9W7ESX6_9STRA</name>
<dbReference type="Proteomes" id="UP001165160">
    <property type="component" value="Unassembled WGS sequence"/>
</dbReference>
<keyword evidence="2" id="KW-1185">Reference proteome</keyword>
<evidence type="ECO:0000313" key="1">
    <source>
        <dbReference type="EMBL" id="GMH88730.1"/>
    </source>
</evidence>
<dbReference type="PANTHER" id="PTHR45661">
    <property type="entry name" value="SURFACE ANTIGEN"/>
    <property type="match status" value="1"/>
</dbReference>
<gene>
    <name evidence="1" type="ORF">TrVE_jg999</name>
</gene>
<dbReference type="AlphaFoldDB" id="A0A9W7ESX6"/>
<dbReference type="InterPro" id="IPR032675">
    <property type="entry name" value="LRR_dom_sf"/>
</dbReference>
<organism evidence="1 2">
    <name type="scientific">Triparma verrucosa</name>
    <dbReference type="NCBI Taxonomy" id="1606542"/>
    <lineage>
        <taxon>Eukaryota</taxon>
        <taxon>Sar</taxon>
        <taxon>Stramenopiles</taxon>
        <taxon>Ochrophyta</taxon>
        <taxon>Bolidophyceae</taxon>
        <taxon>Parmales</taxon>
        <taxon>Triparmaceae</taxon>
        <taxon>Triparma</taxon>
    </lineage>
</organism>
<proteinExistence type="predicted"/>
<dbReference type="Gene3D" id="3.80.10.10">
    <property type="entry name" value="Ribonuclease Inhibitor"/>
    <property type="match status" value="1"/>
</dbReference>
<comment type="caution">
    <text evidence="1">The sequence shown here is derived from an EMBL/GenBank/DDBJ whole genome shotgun (WGS) entry which is preliminary data.</text>
</comment>
<dbReference type="SUPFAM" id="SSF52058">
    <property type="entry name" value="L domain-like"/>
    <property type="match status" value="1"/>
</dbReference>
<dbReference type="InterPro" id="IPR026906">
    <property type="entry name" value="LRR_5"/>
</dbReference>
<dbReference type="InterPro" id="IPR053139">
    <property type="entry name" value="Surface_bspA-like"/>
</dbReference>
<accession>A0A9W7ESX6</accession>